<comment type="similarity">
    <text evidence="1">Belongs to the BlaI transcriptional regulatory family.</text>
</comment>
<name>A0A1H8GSY1_9SPHN</name>
<dbReference type="InterPro" id="IPR036388">
    <property type="entry name" value="WH-like_DNA-bd_sf"/>
</dbReference>
<dbReference type="GO" id="GO:0003677">
    <property type="term" value="F:DNA binding"/>
    <property type="evidence" value="ECO:0007669"/>
    <property type="project" value="UniProtKB-KW"/>
</dbReference>
<accession>A0A1H8GSY1</accession>
<evidence type="ECO:0000256" key="3">
    <source>
        <dbReference type="ARBA" id="ARBA00023125"/>
    </source>
</evidence>
<dbReference type="RefSeq" id="WP_093666376.1">
    <property type="nucleotide sequence ID" value="NZ_FOCF01000007.1"/>
</dbReference>
<proteinExistence type="inferred from homology"/>
<evidence type="ECO:0000256" key="1">
    <source>
        <dbReference type="ARBA" id="ARBA00011046"/>
    </source>
</evidence>
<reference evidence="6" key="1">
    <citation type="submission" date="2016-10" db="EMBL/GenBank/DDBJ databases">
        <authorList>
            <person name="Varghese N."/>
            <person name="Submissions S."/>
        </authorList>
    </citation>
    <scope>NUCLEOTIDE SEQUENCE [LARGE SCALE GENOMIC DNA]</scope>
    <source>
        <strain evidence="6">S6-262</strain>
    </source>
</reference>
<protein>
    <submittedName>
        <fullName evidence="5">Predicted transcriptional regulator</fullName>
    </submittedName>
</protein>
<dbReference type="SUPFAM" id="SSF46785">
    <property type="entry name" value="Winged helix' DNA-binding domain"/>
    <property type="match status" value="1"/>
</dbReference>
<dbReference type="InterPro" id="IPR005650">
    <property type="entry name" value="BlaI_family"/>
</dbReference>
<evidence type="ECO:0000313" key="6">
    <source>
        <dbReference type="Proteomes" id="UP000199206"/>
    </source>
</evidence>
<evidence type="ECO:0000313" key="5">
    <source>
        <dbReference type="EMBL" id="SEN46607.1"/>
    </source>
</evidence>
<dbReference type="GO" id="GO:0045892">
    <property type="term" value="P:negative regulation of DNA-templated transcription"/>
    <property type="evidence" value="ECO:0007669"/>
    <property type="project" value="InterPro"/>
</dbReference>
<gene>
    <name evidence="5" type="ORF">SAMN05192583_2869</name>
</gene>
<dbReference type="Gene3D" id="1.10.10.10">
    <property type="entry name" value="Winged helix-like DNA-binding domain superfamily/Winged helix DNA-binding domain"/>
    <property type="match status" value="1"/>
</dbReference>
<dbReference type="OrthoDB" id="279010at2"/>
<dbReference type="Pfam" id="PF03965">
    <property type="entry name" value="Penicillinase_R"/>
    <property type="match status" value="1"/>
</dbReference>
<dbReference type="InterPro" id="IPR036390">
    <property type="entry name" value="WH_DNA-bd_sf"/>
</dbReference>
<keyword evidence="2" id="KW-0805">Transcription regulation</keyword>
<dbReference type="STRING" id="1166340.SAMN05192583_2869"/>
<dbReference type="AlphaFoldDB" id="A0A1H8GSY1"/>
<keyword evidence="4" id="KW-0804">Transcription</keyword>
<keyword evidence="6" id="KW-1185">Reference proteome</keyword>
<organism evidence="5 6">
    <name type="scientific">Sphingomonas gellani</name>
    <dbReference type="NCBI Taxonomy" id="1166340"/>
    <lineage>
        <taxon>Bacteria</taxon>
        <taxon>Pseudomonadati</taxon>
        <taxon>Pseudomonadota</taxon>
        <taxon>Alphaproteobacteria</taxon>
        <taxon>Sphingomonadales</taxon>
        <taxon>Sphingomonadaceae</taxon>
        <taxon>Sphingomonas</taxon>
    </lineage>
</organism>
<evidence type="ECO:0000256" key="4">
    <source>
        <dbReference type="ARBA" id="ARBA00023163"/>
    </source>
</evidence>
<keyword evidence="3" id="KW-0238">DNA-binding</keyword>
<dbReference type="EMBL" id="FOCF01000007">
    <property type="protein sequence ID" value="SEN46607.1"/>
    <property type="molecule type" value="Genomic_DNA"/>
</dbReference>
<sequence>MQPNANELEILKLFWEHDRLSARELHDRLGGLNDWSISTTRTMLERMRGKDLLTRDTVHGVAVYAATHGKVQVLGSVIRRLTRGVLEVRGDLPVNAFAGSSLLSEAELAEIVDLINRSDDPQ</sequence>
<dbReference type="Proteomes" id="UP000199206">
    <property type="component" value="Unassembled WGS sequence"/>
</dbReference>
<evidence type="ECO:0000256" key="2">
    <source>
        <dbReference type="ARBA" id="ARBA00023015"/>
    </source>
</evidence>